<gene>
    <name evidence="7 9" type="primary">rpl23</name>
</gene>
<dbReference type="NCBIfam" id="NF004368">
    <property type="entry name" value="PRK05738.3-4"/>
    <property type="match status" value="1"/>
</dbReference>
<evidence type="ECO:0000256" key="5">
    <source>
        <dbReference type="ARBA" id="ARBA00023274"/>
    </source>
</evidence>
<protein>
    <recommendedName>
        <fullName evidence="6 7">Large ribosomal subunit protein uL23c</fullName>
    </recommendedName>
</protein>
<dbReference type="EMBL" id="MT211885">
    <property type="protein sequence ID" value="QJF58568.1"/>
    <property type="molecule type" value="Genomic_DNA"/>
</dbReference>
<reference evidence="9" key="1">
    <citation type="submission" date="2020-03" db="EMBL/GenBank/DDBJ databases">
        <title>Mitochondrial and Plastid genome variability of Corallina officinalis (Corallinales, Rhodophyta).</title>
        <authorList>
            <person name="Yesson C."/>
            <person name="Bian X."/>
            <person name="Williamson C."/>
            <person name="Briscoe A.G."/>
            <person name="Brodie J."/>
        </authorList>
    </citation>
    <scope>NUCLEOTIDE SEQUENCE</scope>
</reference>
<evidence type="ECO:0000256" key="3">
    <source>
        <dbReference type="ARBA" id="ARBA00022884"/>
    </source>
</evidence>
<accession>A0A6M3W9W6</accession>
<dbReference type="InterPro" id="IPR001014">
    <property type="entry name" value="Ribosomal_uL23_CS"/>
</dbReference>
<dbReference type="PANTHER" id="PTHR11620">
    <property type="entry name" value="60S RIBOSOMAL PROTEIN L23A"/>
    <property type="match status" value="1"/>
</dbReference>
<dbReference type="EMBL" id="MT211884">
    <property type="protein sequence ID" value="QJF58368.1"/>
    <property type="molecule type" value="Genomic_DNA"/>
</dbReference>
<dbReference type="GO" id="GO:0019843">
    <property type="term" value="F:rRNA binding"/>
    <property type="evidence" value="ECO:0007669"/>
    <property type="project" value="UniProtKB-UniRule"/>
</dbReference>
<dbReference type="NCBIfam" id="NF004363">
    <property type="entry name" value="PRK05738.2-4"/>
    <property type="match status" value="1"/>
</dbReference>
<evidence type="ECO:0000256" key="4">
    <source>
        <dbReference type="ARBA" id="ARBA00022980"/>
    </source>
</evidence>
<proteinExistence type="inferred from homology"/>
<dbReference type="AlphaFoldDB" id="A0A6M3W9W6"/>
<keyword evidence="3 7" id="KW-0694">RNA-binding</keyword>
<dbReference type="InterPro" id="IPR012678">
    <property type="entry name" value="Ribosomal_uL23/eL15/eS24_sf"/>
</dbReference>
<name>A0A6M3W9W6_COROI</name>
<keyword evidence="2 7" id="KW-0699">rRNA-binding</keyword>
<organism evidence="9">
    <name type="scientific">Corallina officinalis</name>
    <name type="common">Coral seaweed</name>
    <dbReference type="NCBI Taxonomy" id="35170"/>
    <lineage>
        <taxon>Eukaryota</taxon>
        <taxon>Rhodophyta</taxon>
        <taxon>Florideophyceae</taxon>
        <taxon>Corallinophycidae</taxon>
        <taxon>Corallinales</taxon>
        <taxon>Corallinaceae</taxon>
        <taxon>Corallinoideae</taxon>
        <taxon>Corallina</taxon>
    </lineage>
</organism>
<evidence type="ECO:0000313" key="9">
    <source>
        <dbReference type="EMBL" id="QJF58368.1"/>
    </source>
</evidence>
<evidence type="ECO:0000256" key="1">
    <source>
        <dbReference type="ARBA" id="ARBA00006700"/>
    </source>
</evidence>
<dbReference type="SUPFAM" id="SSF54189">
    <property type="entry name" value="Ribosomal proteins S24e, L23 and L15e"/>
    <property type="match status" value="1"/>
</dbReference>
<sequence>MLFKRYTMNKELEKELLSIIKKPIITDKTTKLLENNQYCFQVDHRSNKPKIKLAIEYIFKVKVKKINTCHAPSKKRTVGRFKGYKTHYKKAIVTLSENDTINLFSDQ</sequence>
<evidence type="ECO:0000256" key="6">
    <source>
        <dbReference type="ARBA" id="ARBA00035287"/>
    </source>
</evidence>
<dbReference type="GO" id="GO:0005840">
    <property type="term" value="C:ribosome"/>
    <property type="evidence" value="ECO:0007669"/>
    <property type="project" value="UniProtKB-KW"/>
</dbReference>
<keyword evidence="9" id="KW-0934">Plastid</keyword>
<comment type="subcellular location">
    <subcellularLocation>
        <location evidence="7">Plastid</location>
        <location evidence="7">Chloroplast</location>
    </subcellularLocation>
</comment>
<geneLocation type="chloroplast" evidence="9"/>
<dbReference type="EMBL" id="MT211886">
    <property type="protein sequence ID" value="QJF58767.1"/>
    <property type="molecule type" value="Genomic_DNA"/>
</dbReference>
<keyword evidence="4 7" id="KW-0689">Ribosomal protein</keyword>
<dbReference type="Pfam" id="PF00276">
    <property type="entry name" value="Ribosomal_L23"/>
    <property type="match status" value="1"/>
</dbReference>
<dbReference type="GO" id="GO:0009507">
    <property type="term" value="C:chloroplast"/>
    <property type="evidence" value="ECO:0007669"/>
    <property type="project" value="UniProtKB-SubCell"/>
</dbReference>
<dbReference type="HAMAP" id="MF_01369_B">
    <property type="entry name" value="Ribosomal_uL23_B"/>
    <property type="match status" value="1"/>
</dbReference>
<dbReference type="GO" id="GO:0006412">
    <property type="term" value="P:translation"/>
    <property type="evidence" value="ECO:0007669"/>
    <property type="project" value="UniProtKB-UniRule"/>
</dbReference>
<comment type="function">
    <text evidence="7">Binds to 23S rRNA.</text>
</comment>
<keyword evidence="9" id="KW-0150">Chloroplast</keyword>
<evidence type="ECO:0000256" key="2">
    <source>
        <dbReference type="ARBA" id="ARBA00022730"/>
    </source>
</evidence>
<dbReference type="GO" id="GO:0003735">
    <property type="term" value="F:structural constituent of ribosome"/>
    <property type="evidence" value="ECO:0007669"/>
    <property type="project" value="InterPro"/>
</dbReference>
<comment type="subunit">
    <text evidence="7">Part of the 50S ribosomal subunit.</text>
</comment>
<dbReference type="InterPro" id="IPR013025">
    <property type="entry name" value="Ribosomal_uL23-like"/>
</dbReference>
<dbReference type="PROSITE" id="PS00050">
    <property type="entry name" value="RIBOSOMAL_L23"/>
    <property type="match status" value="1"/>
</dbReference>
<dbReference type="EMBL" id="MT211887">
    <property type="protein sequence ID" value="QJF58966.1"/>
    <property type="molecule type" value="Genomic_DNA"/>
</dbReference>
<comment type="similarity">
    <text evidence="1 7 8">Belongs to the universal ribosomal protein uL23 family.</text>
</comment>
<evidence type="ECO:0000256" key="7">
    <source>
        <dbReference type="HAMAP-Rule" id="MF_01369"/>
    </source>
</evidence>
<evidence type="ECO:0000256" key="8">
    <source>
        <dbReference type="RuleBase" id="RU003934"/>
    </source>
</evidence>
<dbReference type="InterPro" id="IPR012677">
    <property type="entry name" value="Nucleotide-bd_a/b_plait_sf"/>
</dbReference>
<keyword evidence="5 7" id="KW-0687">Ribonucleoprotein</keyword>
<dbReference type="GO" id="GO:1990904">
    <property type="term" value="C:ribonucleoprotein complex"/>
    <property type="evidence" value="ECO:0007669"/>
    <property type="project" value="UniProtKB-KW"/>
</dbReference>
<dbReference type="FunFam" id="3.30.70.330:FF:000001">
    <property type="entry name" value="50S ribosomal protein L23"/>
    <property type="match status" value="1"/>
</dbReference>
<dbReference type="Gene3D" id="3.30.70.330">
    <property type="match status" value="1"/>
</dbReference>